<proteinExistence type="predicted"/>
<dbReference type="Pfam" id="PF07940">
    <property type="entry name" value="Hepar_II_III_C"/>
    <property type="match status" value="1"/>
</dbReference>
<evidence type="ECO:0000313" key="4">
    <source>
        <dbReference type="EMBL" id="GIM94061.1"/>
    </source>
</evidence>
<dbReference type="GO" id="GO:0016829">
    <property type="term" value="F:lyase activity"/>
    <property type="evidence" value="ECO:0007669"/>
    <property type="project" value="InterPro"/>
</dbReference>
<dbReference type="InterPro" id="IPR012480">
    <property type="entry name" value="Hepar_II_III_C"/>
</dbReference>
<evidence type="ECO:0000256" key="2">
    <source>
        <dbReference type="SAM" id="MobiDB-lite"/>
    </source>
</evidence>
<gene>
    <name evidence="4" type="ORF">Ato02nite_058540</name>
</gene>
<dbReference type="InterPro" id="IPR008929">
    <property type="entry name" value="Chondroitin_lyas"/>
</dbReference>
<dbReference type="SUPFAM" id="SSF48230">
    <property type="entry name" value="Chondroitin AC/alginate lyase"/>
    <property type="match status" value="1"/>
</dbReference>
<sequence>MADPPLPPAKSLPVAPAADRTVWDAARLDPATIRGLAERAAADRAKPWPALLAGGYARYFRDGDRDAYEQLLWERAERLTRAAVMAAVTLDPAWIDAAADGVVLLCEQSSWCWPAHDDTFRRHGAVLPTVTEPYLDLGAGEVAMQLAWIDHLLGDVFDDRVPGLRARIRYEVDQRVLTPFETRRDWHWLDSLSNWTAWIHGNVLVAVLALVEDPERRQDLIELIEAGLDRYAASLPADGAIDEGYSYWWNGACRLLEAYDLLAYATGGALGDATAWPALRQTVAFPHRLHLGGDWYVNHADGWARPPRSQPWHALHRAARLFGDGEAEAHAATHRDPTEPVVAESQGVGRLLIALTDPHWLAATAPAPPDLVGLPRGASANSTSSQQTPDTAANLVELPRGASANSTRSQRGSGGQAQSGAAAADVWFPSTQVMIRRGARLTLAVKGGHNAENHNHNDVGSVIVALGGVPVLVDPGRPTYTRQTFGPDRYEIWTMRSSWHNTPTILGREQRAGREFAASGVQRTGDGISMDLSDAYGLEGWRRTARLDHDVVVVRDEWALRGDGTSLIHYVLAGSVSVGDGFAEVVALEAAGRLILSWEPAVTCAVTVRELDDPMLSDVWGERLTRLDIDVTALGANGGLELTVKEQR</sequence>
<dbReference type="RefSeq" id="WP_213009850.1">
    <property type="nucleotide sequence ID" value="NZ_BOQN01000073.1"/>
</dbReference>
<feature type="region of interest" description="Disordered" evidence="2">
    <location>
        <begin position="402"/>
        <end position="422"/>
    </location>
</feature>
<evidence type="ECO:0000259" key="3">
    <source>
        <dbReference type="Pfam" id="PF07940"/>
    </source>
</evidence>
<evidence type="ECO:0000313" key="5">
    <source>
        <dbReference type="Proteomes" id="UP000677082"/>
    </source>
</evidence>
<dbReference type="AlphaFoldDB" id="A0A919THJ3"/>
<feature type="domain" description="Heparinase II/III-like C-terminal" evidence="3">
    <location>
        <begin position="428"/>
        <end position="586"/>
    </location>
</feature>
<comment type="caution">
    <text evidence="4">The sequence shown here is derived from an EMBL/GenBank/DDBJ whole genome shotgun (WGS) entry which is preliminary data.</text>
</comment>
<comment type="subcellular location">
    <subcellularLocation>
        <location evidence="1">Cell envelope</location>
    </subcellularLocation>
</comment>
<dbReference type="Gene3D" id="1.50.10.100">
    <property type="entry name" value="Chondroitin AC/alginate lyase"/>
    <property type="match status" value="1"/>
</dbReference>
<dbReference type="EMBL" id="BOQN01000073">
    <property type="protein sequence ID" value="GIM94061.1"/>
    <property type="molecule type" value="Genomic_DNA"/>
</dbReference>
<dbReference type="Proteomes" id="UP000677082">
    <property type="component" value="Unassembled WGS sequence"/>
</dbReference>
<evidence type="ECO:0000256" key="1">
    <source>
        <dbReference type="ARBA" id="ARBA00004196"/>
    </source>
</evidence>
<name>A0A919THJ3_9ACTN</name>
<accession>A0A919THJ3</accession>
<protein>
    <submittedName>
        <fullName evidence="4">Heparinase</fullName>
    </submittedName>
</protein>
<dbReference type="Gene3D" id="2.70.98.70">
    <property type="match status" value="1"/>
</dbReference>
<organism evidence="4 5">
    <name type="scientific">Paractinoplanes toevensis</name>
    <dbReference type="NCBI Taxonomy" id="571911"/>
    <lineage>
        <taxon>Bacteria</taxon>
        <taxon>Bacillati</taxon>
        <taxon>Actinomycetota</taxon>
        <taxon>Actinomycetes</taxon>
        <taxon>Micromonosporales</taxon>
        <taxon>Micromonosporaceae</taxon>
        <taxon>Paractinoplanes</taxon>
    </lineage>
</organism>
<dbReference type="GO" id="GO:0030313">
    <property type="term" value="C:cell envelope"/>
    <property type="evidence" value="ECO:0007669"/>
    <property type="project" value="UniProtKB-SubCell"/>
</dbReference>
<reference evidence="4 5" key="1">
    <citation type="submission" date="2021-03" db="EMBL/GenBank/DDBJ databases">
        <title>Whole genome shotgun sequence of Actinoplanes toevensis NBRC 105298.</title>
        <authorList>
            <person name="Komaki H."/>
            <person name="Tamura T."/>
        </authorList>
    </citation>
    <scope>NUCLEOTIDE SEQUENCE [LARGE SCALE GENOMIC DNA]</scope>
    <source>
        <strain evidence="4 5">NBRC 105298</strain>
    </source>
</reference>
<keyword evidence="5" id="KW-1185">Reference proteome</keyword>